<keyword evidence="4" id="KW-1185">Reference proteome</keyword>
<feature type="signal peptide" evidence="1">
    <location>
        <begin position="1"/>
        <end position="21"/>
    </location>
</feature>
<dbReference type="InterPro" id="IPR002018">
    <property type="entry name" value="CarbesteraseB"/>
</dbReference>
<evidence type="ECO:0000259" key="2">
    <source>
        <dbReference type="Pfam" id="PF00135"/>
    </source>
</evidence>
<gene>
    <name evidence="3" type="ORF">LIPSTDRAFT_70327</name>
</gene>
<dbReference type="PANTHER" id="PTHR45570:SF1">
    <property type="entry name" value="CARBOXYLIC ESTER HYDROLASE"/>
    <property type="match status" value="1"/>
</dbReference>
<dbReference type="SUPFAM" id="SSF53474">
    <property type="entry name" value="alpha/beta-Hydrolases"/>
    <property type="match status" value="1"/>
</dbReference>
<dbReference type="InterPro" id="IPR029058">
    <property type="entry name" value="AB_hydrolase_fold"/>
</dbReference>
<dbReference type="Gene3D" id="3.40.50.1820">
    <property type="entry name" value="alpha/beta hydrolase"/>
    <property type="match status" value="1"/>
</dbReference>
<proteinExistence type="predicted"/>
<dbReference type="PANTHER" id="PTHR45570">
    <property type="entry name" value="CARBOXYLIC ESTER HYDROLASE"/>
    <property type="match status" value="1"/>
</dbReference>
<feature type="domain" description="Carboxylesterase type B" evidence="2">
    <location>
        <begin position="37"/>
        <end position="513"/>
    </location>
</feature>
<keyword evidence="1" id="KW-0732">Signal</keyword>
<evidence type="ECO:0000313" key="4">
    <source>
        <dbReference type="Proteomes" id="UP000094385"/>
    </source>
</evidence>
<feature type="chain" id="PRO_5009134156" description="Carboxylesterase type B domain-containing protein" evidence="1">
    <location>
        <begin position="22"/>
        <end position="532"/>
    </location>
</feature>
<dbReference type="AlphaFoldDB" id="A0A1E3QAC0"/>
<organism evidence="3 4">
    <name type="scientific">Lipomyces starkeyi NRRL Y-11557</name>
    <dbReference type="NCBI Taxonomy" id="675824"/>
    <lineage>
        <taxon>Eukaryota</taxon>
        <taxon>Fungi</taxon>
        <taxon>Dikarya</taxon>
        <taxon>Ascomycota</taxon>
        <taxon>Saccharomycotina</taxon>
        <taxon>Lipomycetes</taxon>
        <taxon>Lipomycetales</taxon>
        <taxon>Lipomycetaceae</taxon>
        <taxon>Lipomyces</taxon>
    </lineage>
</organism>
<reference evidence="3 4" key="1">
    <citation type="journal article" date="2016" name="Proc. Natl. Acad. Sci. U.S.A.">
        <title>Comparative genomics of biotechnologically important yeasts.</title>
        <authorList>
            <person name="Riley R."/>
            <person name="Haridas S."/>
            <person name="Wolfe K.H."/>
            <person name="Lopes M.R."/>
            <person name="Hittinger C.T."/>
            <person name="Goeker M."/>
            <person name="Salamov A.A."/>
            <person name="Wisecaver J.H."/>
            <person name="Long T.M."/>
            <person name="Calvey C.H."/>
            <person name="Aerts A.L."/>
            <person name="Barry K.W."/>
            <person name="Choi C."/>
            <person name="Clum A."/>
            <person name="Coughlan A.Y."/>
            <person name="Deshpande S."/>
            <person name="Douglass A.P."/>
            <person name="Hanson S.J."/>
            <person name="Klenk H.-P."/>
            <person name="LaButti K.M."/>
            <person name="Lapidus A."/>
            <person name="Lindquist E.A."/>
            <person name="Lipzen A.M."/>
            <person name="Meier-Kolthoff J.P."/>
            <person name="Ohm R.A."/>
            <person name="Otillar R.P."/>
            <person name="Pangilinan J.L."/>
            <person name="Peng Y."/>
            <person name="Rokas A."/>
            <person name="Rosa C.A."/>
            <person name="Scheuner C."/>
            <person name="Sibirny A.A."/>
            <person name="Slot J.C."/>
            <person name="Stielow J.B."/>
            <person name="Sun H."/>
            <person name="Kurtzman C.P."/>
            <person name="Blackwell M."/>
            <person name="Grigoriev I.V."/>
            <person name="Jeffries T.W."/>
        </authorList>
    </citation>
    <scope>NUCLEOTIDE SEQUENCE [LARGE SCALE GENOMIC DNA]</scope>
    <source>
        <strain evidence="3 4">NRRL Y-11557</strain>
    </source>
</reference>
<name>A0A1E3QAC0_LIPST</name>
<dbReference type="OrthoDB" id="6846267at2759"/>
<evidence type="ECO:0000256" key="1">
    <source>
        <dbReference type="SAM" id="SignalP"/>
    </source>
</evidence>
<dbReference type="InterPro" id="IPR019819">
    <property type="entry name" value="Carboxylesterase_B_CS"/>
</dbReference>
<protein>
    <recommendedName>
        <fullName evidence="2">Carboxylesterase type B domain-containing protein</fullName>
    </recommendedName>
</protein>
<dbReference type="EMBL" id="KV454292">
    <property type="protein sequence ID" value="ODQ74643.1"/>
    <property type="molecule type" value="Genomic_DNA"/>
</dbReference>
<sequence length="532" mass="58612">MHSVCFSPCAVLVVCVSYVSAYSCDCSGSCLASTTTGNYLGVRDSDGVHFLSIRYAKPPVESLRFADPVPFVPSQNVTYDASSLPPFCIQYTTYQSEDCLFLNVFRPEYSENERPLPVMFWIHGGSLLVGGTPDPTIYGANLAKAKNMIVVTVQYRLGLLGLFDDGYNTNFAVKDVILALKWVKKNIGKFNGDPSLITIAGQSSGGTMIRALMSTIQTVGIFTRAILMSDPMGYGFNKRSTSVNLITGMIYNATGCSDISCMRGLSLTDILNAQGAVVSNGPGTYPEINYAQPFSPVIDKTLIMNDFSTYVERGNLPIQVPMVVGTVADEGNSQVEDVVSSPVSVAYYPIILTEFLGAKRAALLLATQQFLPDPLKDDSTRLELAFVGKLFYWTCAVQRMALSYFSNMRKMVYIYETEAGITYPANADLSLCQAKYVCHESDIEPLFGTYNASAVTRAQIAVSQEIQERWYQFIKTGNPNSGSYAYWKPLRSTLKLNLLKIGKSKVVSKLYPDKCSLIFGRVVKFDYQLYSQ</sequence>
<dbReference type="STRING" id="675824.A0A1E3QAC0"/>
<evidence type="ECO:0000313" key="3">
    <source>
        <dbReference type="EMBL" id="ODQ74643.1"/>
    </source>
</evidence>
<dbReference type="Proteomes" id="UP000094385">
    <property type="component" value="Unassembled WGS sequence"/>
</dbReference>
<dbReference type="Pfam" id="PF00135">
    <property type="entry name" value="COesterase"/>
    <property type="match status" value="1"/>
</dbReference>
<dbReference type="PROSITE" id="PS00941">
    <property type="entry name" value="CARBOXYLESTERASE_B_2"/>
    <property type="match status" value="1"/>
</dbReference>
<accession>A0A1E3QAC0</accession>